<keyword evidence="1" id="KW-0732">Signal</keyword>
<feature type="signal peptide" evidence="1">
    <location>
        <begin position="1"/>
        <end position="27"/>
    </location>
</feature>
<evidence type="ECO:0000313" key="3">
    <source>
        <dbReference type="Proteomes" id="UP000244224"/>
    </source>
</evidence>
<dbReference type="EMBL" id="QBKP01000002">
    <property type="protein sequence ID" value="PTX52397.1"/>
    <property type="molecule type" value="Genomic_DNA"/>
</dbReference>
<proteinExistence type="predicted"/>
<dbReference type="RefSeq" id="WP_145693578.1">
    <property type="nucleotide sequence ID" value="NZ_QBKP01000002.1"/>
</dbReference>
<comment type="caution">
    <text evidence="2">The sequence shown here is derived from an EMBL/GenBank/DDBJ whole genome shotgun (WGS) entry which is preliminary data.</text>
</comment>
<evidence type="ECO:0000256" key="1">
    <source>
        <dbReference type="SAM" id="SignalP"/>
    </source>
</evidence>
<accession>A0A2T6B8K0</accession>
<gene>
    <name evidence="2" type="ORF">C8N34_102176</name>
</gene>
<feature type="chain" id="PRO_5015407603" evidence="1">
    <location>
        <begin position="28"/>
        <end position="344"/>
    </location>
</feature>
<keyword evidence="3" id="KW-1185">Reference proteome</keyword>
<evidence type="ECO:0000313" key="2">
    <source>
        <dbReference type="EMBL" id="PTX52397.1"/>
    </source>
</evidence>
<reference evidence="2 3" key="1">
    <citation type="submission" date="2018-04" db="EMBL/GenBank/DDBJ databases">
        <title>Genomic Encyclopedia of Archaeal and Bacterial Type Strains, Phase II (KMG-II): from individual species to whole genera.</title>
        <authorList>
            <person name="Goeker M."/>
        </authorList>
    </citation>
    <scope>NUCLEOTIDE SEQUENCE [LARGE SCALE GENOMIC DNA]</scope>
    <source>
        <strain evidence="2 3">DSM 21823</strain>
    </source>
</reference>
<name>A0A2T6B8K0_9RHOB</name>
<protein>
    <submittedName>
        <fullName evidence="2">Uncharacterized protein</fullName>
    </submittedName>
</protein>
<organism evidence="2 3">
    <name type="scientific">Gemmobacter caeni</name>
    <dbReference type="NCBI Taxonomy" id="589035"/>
    <lineage>
        <taxon>Bacteria</taxon>
        <taxon>Pseudomonadati</taxon>
        <taxon>Pseudomonadota</taxon>
        <taxon>Alphaproteobacteria</taxon>
        <taxon>Rhodobacterales</taxon>
        <taxon>Paracoccaceae</taxon>
        <taxon>Gemmobacter</taxon>
    </lineage>
</organism>
<dbReference type="AlphaFoldDB" id="A0A2T6B8K0"/>
<dbReference type="Proteomes" id="UP000244224">
    <property type="component" value="Unassembled WGS sequence"/>
</dbReference>
<sequence>MQIRPSTSMIAAIAAIGLNLTPGLARADFDAAMTAPAPVTSRVLAAEISAFRDGVESVRPLSEGVSARVDEALVSSGAWLADLSPYEGRLSAARSEGVILSMTEPAPLVEARLNGMLIAYEVIDARARLDPAAAPDPVPAKGLPSPETLEILIDQRLGLPQGEAALAGYERMMGAWAEIGPTPAPAPIRTPEQEARALQLLEDAPGMARFLPQDLVRMAAEERADRIRELVSENPGLERFVHDSILAGSDLTRERTAELSNGLTPDRLERLSDLVEEHPRARRFVPDSTLAEIDAARVPLPEGRADQIRIKTKLIGMRIDALSGMGPARDPFAPLAPGGPEPDQ</sequence>